<sequence length="441" mass="49958">MGQSFETKYSLPLRDVLSLIEKRYNVVIKYNEDQIKDKNVDYGLWRFRANVDETLTQVLSALDLKVNKEGEGKYKLKEFEYFRWKEEDGWQYLQYLGGKYNDKTSWEKRKDSLRTDLFEALKLSPIPTIPNSKPILTKARKFHRYTVQNFALEIMPGLFVNGSIYRPIGGNNKKAAILSPDGHWGGHRYRNDAQIRCAMIAQLGAVAISYDLFAWGESLLQFRSQDHRRSLALTVQTLSALRILDFLEADKSIDSSRIGICGGSGGGNHSALVAALDDRIKLSIPVASLSSYHFGGCPCESGLPIHFSGSGTNNVEIAAMTAPRPQLIISNGKDWTAHAPLHDVPYLKNIYSFYNKSDLVENVHFADGAHDFSYPKRKAVYDFITKHFKLDNQHVLKSNGDYDESKCTIEDQKALYAFGENGELIPSHAIYGYENLEKLFK</sequence>
<evidence type="ECO:0000256" key="1">
    <source>
        <dbReference type="ARBA" id="ARBA00022487"/>
    </source>
</evidence>
<keyword evidence="1" id="KW-0719">Serine esterase</keyword>
<keyword evidence="3" id="KW-0378">Hydrolase</keyword>
<reference evidence="5" key="1">
    <citation type="submission" date="2020-10" db="EMBL/GenBank/DDBJ databases">
        <authorList>
            <person name="Lu T."/>
            <person name="Wang Q."/>
            <person name="Han X."/>
        </authorList>
    </citation>
    <scope>NUCLEOTIDE SEQUENCE</scope>
    <source>
        <strain evidence="5">WQ 366</strain>
    </source>
</reference>
<dbReference type="SUPFAM" id="SSF53474">
    <property type="entry name" value="alpha/beta-Hydrolases"/>
    <property type="match status" value="1"/>
</dbReference>
<dbReference type="InterPro" id="IPR050261">
    <property type="entry name" value="FrsA_esterase"/>
</dbReference>
<name>A0ABS7Z3G2_9SPHI</name>
<keyword evidence="6" id="KW-1185">Reference proteome</keyword>
<evidence type="ECO:0000313" key="6">
    <source>
        <dbReference type="Proteomes" id="UP001165302"/>
    </source>
</evidence>
<organism evidence="5 6">
    <name type="scientific">Sphingobacterium bovistauri</name>
    <dbReference type="NCBI Taxonomy" id="2781959"/>
    <lineage>
        <taxon>Bacteria</taxon>
        <taxon>Pseudomonadati</taxon>
        <taxon>Bacteroidota</taxon>
        <taxon>Sphingobacteriia</taxon>
        <taxon>Sphingobacteriales</taxon>
        <taxon>Sphingobacteriaceae</taxon>
        <taxon>Sphingobacterium</taxon>
    </lineage>
</organism>
<accession>A0ABS7Z3G2</accession>
<proteinExistence type="predicted"/>
<dbReference type="InterPro" id="IPR029058">
    <property type="entry name" value="AB_hydrolase_fold"/>
</dbReference>
<dbReference type="PANTHER" id="PTHR22946">
    <property type="entry name" value="DIENELACTONE HYDROLASE DOMAIN-CONTAINING PROTEIN-RELATED"/>
    <property type="match status" value="1"/>
</dbReference>
<dbReference type="Pfam" id="PF22244">
    <property type="entry name" value="GCE_fung"/>
    <property type="match status" value="1"/>
</dbReference>
<gene>
    <name evidence="5" type="ORF">IPZ78_06050</name>
</gene>
<dbReference type="PANTHER" id="PTHR22946:SF8">
    <property type="entry name" value="ACETYL XYLAN ESTERASE DOMAIN-CONTAINING PROTEIN"/>
    <property type="match status" value="1"/>
</dbReference>
<dbReference type="EMBL" id="JADEYP010000008">
    <property type="protein sequence ID" value="MCA5004716.1"/>
    <property type="molecule type" value="Genomic_DNA"/>
</dbReference>
<evidence type="ECO:0000256" key="3">
    <source>
        <dbReference type="ARBA" id="ARBA00022801"/>
    </source>
</evidence>
<keyword evidence="2" id="KW-0732">Signal</keyword>
<comment type="caution">
    <text evidence="5">The sequence shown here is derived from an EMBL/GenBank/DDBJ whole genome shotgun (WGS) entry which is preliminary data.</text>
</comment>
<evidence type="ECO:0000313" key="5">
    <source>
        <dbReference type="EMBL" id="MCA5004716.1"/>
    </source>
</evidence>
<evidence type="ECO:0000256" key="2">
    <source>
        <dbReference type="ARBA" id="ARBA00022729"/>
    </source>
</evidence>
<dbReference type="Proteomes" id="UP001165302">
    <property type="component" value="Unassembled WGS sequence"/>
</dbReference>
<evidence type="ECO:0000259" key="4">
    <source>
        <dbReference type="Pfam" id="PF22244"/>
    </source>
</evidence>
<protein>
    <submittedName>
        <fullName evidence="5">DUF4974 domain-containing protein</fullName>
    </submittedName>
</protein>
<dbReference type="Gene3D" id="3.40.50.1820">
    <property type="entry name" value="alpha/beta hydrolase"/>
    <property type="match status" value="1"/>
</dbReference>
<feature type="domain" description="4-O-methyl-glucuronoyl methylesterase-like" evidence="4">
    <location>
        <begin position="233"/>
        <end position="288"/>
    </location>
</feature>
<dbReference type="InterPro" id="IPR054579">
    <property type="entry name" value="GCE-like_dom"/>
</dbReference>
<dbReference type="RefSeq" id="WP_225552103.1">
    <property type="nucleotide sequence ID" value="NZ_JADEYP010000008.1"/>
</dbReference>